<accession>A0A6M3JW60</accession>
<gene>
    <name evidence="1" type="ORF">MM415A02581_0007</name>
</gene>
<name>A0A6M3JW60_9ZZZZ</name>
<proteinExistence type="predicted"/>
<protein>
    <submittedName>
        <fullName evidence="1">Uncharacterized protein</fullName>
    </submittedName>
</protein>
<evidence type="ECO:0000313" key="1">
    <source>
        <dbReference type="EMBL" id="QJA72857.1"/>
    </source>
</evidence>
<dbReference type="EMBL" id="MT141983">
    <property type="protein sequence ID" value="QJA72857.1"/>
    <property type="molecule type" value="Genomic_DNA"/>
</dbReference>
<sequence>MAYTDGEYYFDTHRNNITAAAKGNGVVSGMGVTEAATPAKTVVVGTGVYVANGTSVTKSSATTIDLSSHISATNPNKVIITADSAGSITATAGTAAVADPAGSTGPQTKVPLLPNLPANEIMLAEVWLAAAETTILNADITDRREYIIERVNLAGAQTVAGVKTFSSFPVTPSSAPTTDYQVANKKYVDAGGFEIYVPFLFASGPVVSYPVAVGGSLQAIGYDLDAGAEYVRGTCVIPNSFGTLVGAMIELDGGPTGTIDWTVTTHWGGLGESFTNDTDTVTEDGKVITNTLVAQVDFSAALTGIAANDLLNVRFTLDTLTTVTHIYVAGFRLYYTP</sequence>
<reference evidence="1" key="1">
    <citation type="submission" date="2020-03" db="EMBL/GenBank/DDBJ databases">
        <title>The deep terrestrial virosphere.</title>
        <authorList>
            <person name="Holmfeldt K."/>
            <person name="Nilsson E."/>
            <person name="Simone D."/>
            <person name="Lopez-Fernandez M."/>
            <person name="Wu X."/>
            <person name="de Brujin I."/>
            <person name="Lundin D."/>
            <person name="Andersson A."/>
            <person name="Bertilsson S."/>
            <person name="Dopson M."/>
        </authorList>
    </citation>
    <scope>NUCLEOTIDE SEQUENCE</scope>
    <source>
        <strain evidence="1">MM415A02581</strain>
    </source>
</reference>
<organism evidence="1">
    <name type="scientific">viral metagenome</name>
    <dbReference type="NCBI Taxonomy" id="1070528"/>
    <lineage>
        <taxon>unclassified sequences</taxon>
        <taxon>metagenomes</taxon>
        <taxon>organismal metagenomes</taxon>
    </lineage>
</organism>
<dbReference type="AlphaFoldDB" id="A0A6M3JW60"/>